<evidence type="ECO:0000256" key="4">
    <source>
        <dbReference type="ARBA" id="ARBA00022729"/>
    </source>
</evidence>
<protein>
    <submittedName>
        <fullName evidence="11">Spore germination protein KC</fullName>
    </submittedName>
</protein>
<dbReference type="RefSeq" id="WP_092755842.1">
    <property type="nucleotide sequence ID" value="NZ_FOCG01000003.1"/>
</dbReference>
<gene>
    <name evidence="11" type="ORF">SAMN05216180_2586</name>
</gene>
<keyword evidence="4 8" id="KW-0732">Signal</keyword>
<dbReference type="Pfam" id="PF05504">
    <property type="entry name" value="Spore_GerAC"/>
    <property type="match status" value="1"/>
</dbReference>
<evidence type="ECO:0000256" key="7">
    <source>
        <dbReference type="ARBA" id="ARBA00023288"/>
    </source>
</evidence>
<dbReference type="PROSITE" id="PS51257">
    <property type="entry name" value="PROKAR_LIPOPROTEIN"/>
    <property type="match status" value="1"/>
</dbReference>
<keyword evidence="5" id="KW-0472">Membrane</keyword>
<reference evidence="11 12" key="1">
    <citation type="submission" date="2016-10" db="EMBL/GenBank/DDBJ databases">
        <authorList>
            <person name="de Groot N.N."/>
        </authorList>
    </citation>
    <scope>NUCLEOTIDE SEQUENCE [LARGE SCALE GENOMIC DNA]</scope>
    <source>
        <strain evidence="11 12">CGMCC 1.5070</strain>
    </source>
</reference>
<dbReference type="PANTHER" id="PTHR35789">
    <property type="entry name" value="SPORE GERMINATION PROTEIN B3"/>
    <property type="match status" value="1"/>
</dbReference>
<evidence type="ECO:0000259" key="9">
    <source>
        <dbReference type="Pfam" id="PF05504"/>
    </source>
</evidence>
<comment type="similarity">
    <text evidence="2">Belongs to the GerABKC lipoprotein family.</text>
</comment>
<dbReference type="GO" id="GO:0016020">
    <property type="term" value="C:membrane"/>
    <property type="evidence" value="ECO:0007669"/>
    <property type="project" value="UniProtKB-SubCell"/>
</dbReference>
<dbReference type="InterPro" id="IPR038501">
    <property type="entry name" value="Spore_GerAC_C_sf"/>
</dbReference>
<evidence type="ECO:0000256" key="1">
    <source>
        <dbReference type="ARBA" id="ARBA00004635"/>
    </source>
</evidence>
<feature type="domain" description="Spore germination GerAC-like C-terminal" evidence="9">
    <location>
        <begin position="209"/>
        <end position="371"/>
    </location>
</feature>
<keyword evidence="3" id="KW-0309">Germination</keyword>
<dbReference type="Proteomes" id="UP000199158">
    <property type="component" value="Unassembled WGS sequence"/>
</dbReference>
<sequence length="381" mass="43032">MLKKISVFFMATLFMLLFCGCWNYTEVDQQANVSGIAIDKGQNGKKYHITAEIMSMETSGGKAGVKTELVESDGNTLFETIRKAAAITSEKLYFGHCKVLIISKNMAESEMVPILDTIMRDPELRLTMEVVISKTSTAKELLMLKPIMNPILSYEMDDTLETNQKVLFESSKTKVYQFVNTLGTDGICPIAPAFETVNTSKNASTGKLSGVAVFNKEKMVGFLNEDDAKSVLFVQNKIKNAALSIKIDEQKNIFFSTEIIENKTQIIPEKKDGELIFNIEVHPIVTVSEFDTDAKITLHEFEELFNTQLEQRLTEVIRKVQKEFKVDIFGLGSIIRQKKAKLWEEYGTNWDKRFETVKFNVKSKVKVRGSGTTDLYIKIGE</sequence>
<proteinExistence type="inferred from homology"/>
<dbReference type="NCBIfam" id="TIGR02887">
    <property type="entry name" value="spore_ger_x_C"/>
    <property type="match status" value="1"/>
</dbReference>
<dbReference type="STRING" id="474960.SAMN05216180_2586"/>
<accession>A0A1H8DFJ4</accession>
<feature type="signal peptide" evidence="8">
    <location>
        <begin position="1"/>
        <end position="24"/>
    </location>
</feature>
<dbReference type="Gene3D" id="3.30.300.210">
    <property type="entry name" value="Nutrient germinant receptor protein C, domain 3"/>
    <property type="match status" value="1"/>
</dbReference>
<evidence type="ECO:0000313" key="12">
    <source>
        <dbReference type="Proteomes" id="UP000199158"/>
    </source>
</evidence>
<dbReference type="PANTHER" id="PTHR35789:SF1">
    <property type="entry name" value="SPORE GERMINATION PROTEIN B3"/>
    <property type="match status" value="1"/>
</dbReference>
<dbReference type="InterPro" id="IPR008844">
    <property type="entry name" value="Spore_GerAC-like"/>
</dbReference>
<dbReference type="InterPro" id="IPR046953">
    <property type="entry name" value="Spore_GerAC-like_C"/>
</dbReference>
<evidence type="ECO:0000259" key="10">
    <source>
        <dbReference type="Pfam" id="PF25198"/>
    </source>
</evidence>
<comment type="subcellular location">
    <subcellularLocation>
        <location evidence="1">Membrane</location>
        <topology evidence="1">Lipid-anchor</topology>
    </subcellularLocation>
</comment>
<keyword evidence="12" id="KW-1185">Reference proteome</keyword>
<name>A0A1H8DFJ4_9FIRM</name>
<feature type="chain" id="PRO_5011582431" evidence="8">
    <location>
        <begin position="25"/>
        <end position="381"/>
    </location>
</feature>
<evidence type="ECO:0000256" key="5">
    <source>
        <dbReference type="ARBA" id="ARBA00023136"/>
    </source>
</evidence>
<dbReference type="GO" id="GO:0009847">
    <property type="term" value="P:spore germination"/>
    <property type="evidence" value="ECO:0007669"/>
    <property type="project" value="InterPro"/>
</dbReference>
<dbReference type="InterPro" id="IPR057336">
    <property type="entry name" value="GerAC_N"/>
</dbReference>
<evidence type="ECO:0000256" key="6">
    <source>
        <dbReference type="ARBA" id="ARBA00023139"/>
    </source>
</evidence>
<dbReference type="AlphaFoldDB" id="A0A1H8DFJ4"/>
<dbReference type="EMBL" id="FOCG01000003">
    <property type="protein sequence ID" value="SEN06063.1"/>
    <property type="molecule type" value="Genomic_DNA"/>
</dbReference>
<keyword evidence="7" id="KW-0449">Lipoprotein</keyword>
<dbReference type="Pfam" id="PF25198">
    <property type="entry name" value="Spore_GerAC_N"/>
    <property type="match status" value="1"/>
</dbReference>
<dbReference type="OrthoDB" id="9816067at2"/>
<feature type="domain" description="Spore germination protein N-terminal" evidence="10">
    <location>
        <begin position="23"/>
        <end position="195"/>
    </location>
</feature>
<keyword evidence="6" id="KW-0564">Palmitate</keyword>
<evidence type="ECO:0000256" key="8">
    <source>
        <dbReference type="SAM" id="SignalP"/>
    </source>
</evidence>
<evidence type="ECO:0000256" key="3">
    <source>
        <dbReference type="ARBA" id="ARBA00022544"/>
    </source>
</evidence>
<evidence type="ECO:0000313" key="11">
    <source>
        <dbReference type="EMBL" id="SEN06063.1"/>
    </source>
</evidence>
<organism evidence="11 12">
    <name type="scientific">Hydrogenoanaerobacterium saccharovorans</name>
    <dbReference type="NCBI Taxonomy" id="474960"/>
    <lineage>
        <taxon>Bacteria</taxon>
        <taxon>Bacillati</taxon>
        <taxon>Bacillota</taxon>
        <taxon>Clostridia</taxon>
        <taxon>Eubacteriales</taxon>
        <taxon>Oscillospiraceae</taxon>
        <taxon>Hydrogenoanaerobacterium</taxon>
    </lineage>
</organism>
<evidence type="ECO:0000256" key="2">
    <source>
        <dbReference type="ARBA" id="ARBA00007886"/>
    </source>
</evidence>